<proteinExistence type="predicted"/>
<evidence type="ECO:0000256" key="1">
    <source>
        <dbReference type="SAM" id="MobiDB-lite"/>
    </source>
</evidence>
<reference evidence="2 3" key="1">
    <citation type="submission" date="2019-06" db="EMBL/GenBank/DDBJ databases">
        <title>Sorghum-associated microbial communities from plants grown in Nebraska, USA.</title>
        <authorList>
            <person name="Schachtman D."/>
        </authorList>
    </citation>
    <scope>NUCLEOTIDE SEQUENCE [LARGE SCALE GENOMIC DNA]</scope>
    <source>
        <strain evidence="2 3">2482</strain>
    </source>
</reference>
<feature type="compositionally biased region" description="Polar residues" evidence="1">
    <location>
        <begin position="188"/>
        <end position="197"/>
    </location>
</feature>
<gene>
    <name evidence="2" type="ORF">FB550_12166</name>
</gene>
<feature type="compositionally biased region" description="Polar residues" evidence="1">
    <location>
        <begin position="91"/>
        <end position="112"/>
    </location>
</feature>
<sequence>MNKRAIGALTMVLVGSVTFSLTNNLLSNQSTKQLNEVNNLPISDEPKTANNLNSAEKNVNDQIKGTTDKLTTENNTLKEQTPIMETKNVDTTVSSKPVTLQAESNKTTAQVQNSTTTVRAASSATKTTAPVTTKTTTTTTNPKTTTKTAPTNLTTTSSSTTTAPTNSTSIASSKTTTAPTNSTSITSNHGQQVSQAAKANAASRKDQKGNNGKTN</sequence>
<evidence type="ECO:0000313" key="2">
    <source>
        <dbReference type="EMBL" id="TWD91624.1"/>
    </source>
</evidence>
<dbReference type="Proteomes" id="UP000319671">
    <property type="component" value="Unassembled WGS sequence"/>
</dbReference>
<evidence type="ECO:0000313" key="3">
    <source>
        <dbReference type="Proteomes" id="UP000319671"/>
    </source>
</evidence>
<name>A0A561CKJ0_9BACI</name>
<feature type="region of interest" description="Disordered" evidence="1">
    <location>
        <begin position="91"/>
        <end position="215"/>
    </location>
</feature>
<dbReference type="AlphaFoldDB" id="A0A561CKJ0"/>
<accession>A0A561CKJ0</accession>
<feature type="compositionally biased region" description="Low complexity" evidence="1">
    <location>
        <begin position="113"/>
        <end position="187"/>
    </location>
</feature>
<dbReference type="EMBL" id="VIVN01000021">
    <property type="protein sequence ID" value="TWD91624.1"/>
    <property type="molecule type" value="Genomic_DNA"/>
</dbReference>
<keyword evidence="3" id="KW-1185">Reference proteome</keyword>
<comment type="caution">
    <text evidence="2">The sequence shown here is derived from an EMBL/GenBank/DDBJ whole genome shotgun (WGS) entry which is preliminary data.</text>
</comment>
<organism evidence="2 3">
    <name type="scientific">Neobacillus bataviensis</name>
    <dbReference type="NCBI Taxonomy" id="220685"/>
    <lineage>
        <taxon>Bacteria</taxon>
        <taxon>Bacillati</taxon>
        <taxon>Bacillota</taxon>
        <taxon>Bacilli</taxon>
        <taxon>Bacillales</taxon>
        <taxon>Bacillaceae</taxon>
        <taxon>Neobacillus</taxon>
    </lineage>
</organism>
<protein>
    <submittedName>
        <fullName evidence="2">Uncharacterized protein</fullName>
    </submittedName>
</protein>